<sequence>MLQAQVMAKFVKANSIPSILLLDGMWTLFNDSVGTLIGTNNGKWSKTVKDTMIIQTLGSLIARHPFWKQDTSAYRVLYLLNDTRIAWDAVYANALDHRITSSHPPVQHLPLQLSYNTKKTLMKAFSQSPLTDIGFWNVLIHRAIFYGSEFTKIQEANFSSFDDWHQHRSASEKPDTYFINFNAYGTANKNSNLEAIETLWKQRYLWAPFIQTNPGPVEVYEFLVYLNCFRNVGPLTAMLLTGDLCKAGVIRQPTIEELGALV</sequence>
<protein>
    <submittedName>
        <fullName evidence="1">Uncharacterized protein</fullName>
    </submittedName>
</protein>
<keyword evidence="2" id="KW-1185">Reference proteome</keyword>
<evidence type="ECO:0000313" key="1">
    <source>
        <dbReference type="EMBL" id="RDB17031.1"/>
    </source>
</evidence>
<reference evidence="1" key="1">
    <citation type="submission" date="2018-04" db="EMBL/GenBank/DDBJ databases">
        <title>Whole genome sequencing of Hypsizygus marmoreus.</title>
        <authorList>
            <person name="Choi I.-G."/>
            <person name="Min B."/>
            <person name="Kim J.-G."/>
            <person name="Kim S."/>
            <person name="Oh Y.-L."/>
            <person name="Kong W.-S."/>
            <person name="Park H."/>
            <person name="Jeong J."/>
            <person name="Song E.-S."/>
        </authorList>
    </citation>
    <scope>NUCLEOTIDE SEQUENCE [LARGE SCALE GENOMIC DNA]</scope>
    <source>
        <strain evidence="1">51987-8</strain>
    </source>
</reference>
<proteinExistence type="predicted"/>
<dbReference type="Proteomes" id="UP000076154">
    <property type="component" value="Unassembled WGS sequence"/>
</dbReference>
<dbReference type="EMBL" id="LUEZ02000119">
    <property type="protein sequence ID" value="RDB17031.1"/>
    <property type="molecule type" value="Genomic_DNA"/>
</dbReference>
<accession>A0A369J4S8</accession>
<dbReference type="AlphaFoldDB" id="A0A369J4S8"/>
<name>A0A369J4S8_HYPMA</name>
<evidence type="ECO:0000313" key="2">
    <source>
        <dbReference type="Proteomes" id="UP000076154"/>
    </source>
</evidence>
<organism evidence="1 2">
    <name type="scientific">Hypsizygus marmoreus</name>
    <name type="common">White beech mushroom</name>
    <name type="synonym">Agaricus marmoreus</name>
    <dbReference type="NCBI Taxonomy" id="39966"/>
    <lineage>
        <taxon>Eukaryota</taxon>
        <taxon>Fungi</taxon>
        <taxon>Dikarya</taxon>
        <taxon>Basidiomycota</taxon>
        <taxon>Agaricomycotina</taxon>
        <taxon>Agaricomycetes</taxon>
        <taxon>Agaricomycetidae</taxon>
        <taxon>Agaricales</taxon>
        <taxon>Tricholomatineae</taxon>
        <taxon>Lyophyllaceae</taxon>
        <taxon>Hypsizygus</taxon>
    </lineage>
</organism>
<dbReference type="OrthoDB" id="3130094at2759"/>
<gene>
    <name evidence="1" type="ORF">Hypma_002029</name>
</gene>
<comment type="caution">
    <text evidence="1">The sequence shown here is derived from an EMBL/GenBank/DDBJ whole genome shotgun (WGS) entry which is preliminary data.</text>
</comment>
<dbReference type="InParanoid" id="A0A369J4S8"/>